<protein>
    <submittedName>
        <fullName evidence="2">Uncharacterized protein</fullName>
    </submittedName>
</protein>
<feature type="transmembrane region" description="Helical" evidence="1">
    <location>
        <begin position="6"/>
        <end position="28"/>
    </location>
</feature>
<name>A0AAV6L687_9ERIC</name>
<reference evidence="2" key="1">
    <citation type="submission" date="2020-08" db="EMBL/GenBank/DDBJ databases">
        <title>Plant Genome Project.</title>
        <authorList>
            <person name="Zhang R.-G."/>
        </authorList>
    </citation>
    <scope>NUCLEOTIDE SEQUENCE</scope>
    <source>
        <strain evidence="2">WSP0</strain>
        <tissue evidence="2">Leaf</tissue>
    </source>
</reference>
<keyword evidence="1" id="KW-0812">Transmembrane</keyword>
<keyword evidence="1" id="KW-1133">Transmembrane helix</keyword>
<gene>
    <name evidence="2" type="ORF">RHGRI_003546</name>
</gene>
<evidence type="ECO:0000313" key="2">
    <source>
        <dbReference type="EMBL" id="KAG5560282.1"/>
    </source>
</evidence>
<proteinExistence type="predicted"/>
<dbReference type="EMBL" id="JACTNZ010000002">
    <property type="protein sequence ID" value="KAG5560282.1"/>
    <property type="molecule type" value="Genomic_DNA"/>
</dbReference>
<organism evidence="2 3">
    <name type="scientific">Rhododendron griersonianum</name>
    <dbReference type="NCBI Taxonomy" id="479676"/>
    <lineage>
        <taxon>Eukaryota</taxon>
        <taxon>Viridiplantae</taxon>
        <taxon>Streptophyta</taxon>
        <taxon>Embryophyta</taxon>
        <taxon>Tracheophyta</taxon>
        <taxon>Spermatophyta</taxon>
        <taxon>Magnoliopsida</taxon>
        <taxon>eudicotyledons</taxon>
        <taxon>Gunneridae</taxon>
        <taxon>Pentapetalae</taxon>
        <taxon>asterids</taxon>
        <taxon>Ericales</taxon>
        <taxon>Ericaceae</taxon>
        <taxon>Ericoideae</taxon>
        <taxon>Rhodoreae</taxon>
        <taxon>Rhododendron</taxon>
    </lineage>
</organism>
<accession>A0AAV6L687</accession>
<dbReference type="Proteomes" id="UP000823749">
    <property type="component" value="Chromosome 2"/>
</dbReference>
<keyword evidence="1" id="KW-0472">Membrane</keyword>
<dbReference type="AlphaFoldDB" id="A0AAV6L687"/>
<evidence type="ECO:0000313" key="3">
    <source>
        <dbReference type="Proteomes" id="UP000823749"/>
    </source>
</evidence>
<evidence type="ECO:0000256" key="1">
    <source>
        <dbReference type="SAM" id="Phobius"/>
    </source>
</evidence>
<comment type="caution">
    <text evidence="2">The sequence shown here is derived from an EMBL/GenBank/DDBJ whole genome shotgun (WGS) entry which is preliminary data.</text>
</comment>
<keyword evidence="3" id="KW-1185">Reference proteome</keyword>
<sequence length="167" mass="18702">MLDVLVLMVSMIVGHSVLCYVKLKYFFVKPRKLIKLLKWSRQGSGKRVVLVATVHAKEEKKMGIQRGGMATLVELSYDSYRRRRRPTFWRPNAKYSKVVCWTYKMETSPIGSQGDGLNACGLGGPWMAVGLYWLGGVSGWSTGYIWEGWGLWGVMVVGLLPTPILGG</sequence>